<dbReference type="InterPro" id="IPR042518">
    <property type="entry name" value="SirC_C"/>
</dbReference>
<dbReference type="Pfam" id="PF13241">
    <property type="entry name" value="NAD_binding_7"/>
    <property type="match status" value="1"/>
</dbReference>
<dbReference type="EMBL" id="LNQR01000128">
    <property type="protein sequence ID" value="KWT75942.1"/>
    <property type="molecule type" value="Genomic_DNA"/>
</dbReference>
<dbReference type="Proteomes" id="UP000060487">
    <property type="component" value="Unassembled WGS sequence"/>
</dbReference>
<evidence type="ECO:0000256" key="3">
    <source>
        <dbReference type="ARBA" id="ARBA00023002"/>
    </source>
</evidence>
<proteinExistence type="predicted"/>
<evidence type="ECO:0000256" key="1">
    <source>
        <dbReference type="ARBA" id="ARBA00005010"/>
    </source>
</evidence>
<name>A0ABR5SEV7_9BACT</name>
<comment type="pathway">
    <text evidence="1">Porphyrin-containing compound metabolism; siroheme biosynthesis; sirohydrochlorin from precorrin-2: step 1/1.</text>
</comment>
<keyword evidence="8" id="KW-1185">Reference proteome</keyword>
<sequence length="206" mass="22038">MRYYPVFLNLTKKKCVVVGGGKVAQRKVLSLIEAGAAVTVISPVLTPKLTALKKRGSIEHIPRHYEDGDLKGAFLTISAAGAAGLNDKIIADGSLLNAADEPDKCDFIVPSTVTRGQLTIAVSTSGISPALSRTIAAQLREDFGRDFSSYLSFLKKFRTKAIASNKPEKVGLLKMAGDSGAIAAVREGRLKELKAELSKRLAELLR</sequence>
<dbReference type="Gene3D" id="1.10.8.610">
    <property type="entry name" value="SirC, precorrin-2 dehydrogenase, C-terminal helical domain-like"/>
    <property type="match status" value="1"/>
</dbReference>
<comment type="catalytic activity">
    <reaction evidence="6">
        <text>precorrin-2 + NAD(+) = sirohydrochlorin + NADH + 2 H(+)</text>
        <dbReference type="Rhea" id="RHEA:15613"/>
        <dbReference type="ChEBI" id="CHEBI:15378"/>
        <dbReference type="ChEBI" id="CHEBI:57540"/>
        <dbReference type="ChEBI" id="CHEBI:57945"/>
        <dbReference type="ChEBI" id="CHEBI:58351"/>
        <dbReference type="ChEBI" id="CHEBI:58827"/>
        <dbReference type="EC" id="1.3.1.76"/>
    </reaction>
</comment>
<dbReference type="GO" id="GO:0043115">
    <property type="term" value="F:precorrin-2 dehydrogenase activity"/>
    <property type="evidence" value="ECO:0007669"/>
    <property type="project" value="UniProtKB-EC"/>
</dbReference>
<keyword evidence="5" id="KW-0627">Porphyrin biosynthesis</keyword>
<evidence type="ECO:0000256" key="2">
    <source>
        <dbReference type="ARBA" id="ARBA00012400"/>
    </source>
</evidence>
<organism evidence="7 8">
    <name type="scientific">Candidatus Magnetominusculus xianensis</name>
    <dbReference type="NCBI Taxonomy" id="1748249"/>
    <lineage>
        <taxon>Bacteria</taxon>
        <taxon>Pseudomonadati</taxon>
        <taxon>Nitrospirota</taxon>
        <taxon>Nitrospiria</taxon>
        <taxon>Nitrospirales</taxon>
        <taxon>Nitrospiraceae</taxon>
        <taxon>Candidatus Magnetominusculus</taxon>
    </lineage>
</organism>
<dbReference type="SUPFAM" id="SSF51735">
    <property type="entry name" value="NAD(P)-binding Rossmann-fold domains"/>
    <property type="match status" value="1"/>
</dbReference>
<dbReference type="InterPro" id="IPR028161">
    <property type="entry name" value="Met8-like"/>
</dbReference>
<comment type="caution">
    <text evidence="7">The sequence shown here is derived from an EMBL/GenBank/DDBJ whole genome shotgun (WGS) entry which is preliminary data.</text>
</comment>
<evidence type="ECO:0000256" key="6">
    <source>
        <dbReference type="ARBA" id="ARBA00047561"/>
    </source>
</evidence>
<gene>
    <name evidence="7" type="ORF">ASN18_3182</name>
</gene>
<evidence type="ECO:0000256" key="4">
    <source>
        <dbReference type="ARBA" id="ARBA00023027"/>
    </source>
</evidence>
<dbReference type="Gene3D" id="3.40.50.720">
    <property type="entry name" value="NAD(P)-binding Rossmann-like Domain"/>
    <property type="match status" value="1"/>
</dbReference>
<protein>
    <recommendedName>
        <fullName evidence="2">precorrin-2 dehydrogenase</fullName>
        <ecNumber evidence="2">1.3.1.76</ecNumber>
    </recommendedName>
</protein>
<evidence type="ECO:0000313" key="8">
    <source>
        <dbReference type="Proteomes" id="UP000060487"/>
    </source>
</evidence>
<evidence type="ECO:0000313" key="7">
    <source>
        <dbReference type="EMBL" id="KWT75942.1"/>
    </source>
</evidence>
<dbReference type="PANTHER" id="PTHR35330">
    <property type="entry name" value="SIROHEME BIOSYNTHESIS PROTEIN MET8"/>
    <property type="match status" value="1"/>
</dbReference>
<dbReference type="NCBIfam" id="TIGR01470">
    <property type="entry name" value="cysG_Nterm"/>
    <property type="match status" value="1"/>
</dbReference>
<dbReference type="InterPro" id="IPR006367">
    <property type="entry name" value="Sirohaem_synthase_N"/>
</dbReference>
<dbReference type="SUPFAM" id="SSF75615">
    <property type="entry name" value="Siroheme synthase middle domains-like"/>
    <property type="match status" value="1"/>
</dbReference>
<dbReference type="InterPro" id="IPR036291">
    <property type="entry name" value="NAD(P)-bd_dom_sf"/>
</dbReference>
<dbReference type="EC" id="1.3.1.76" evidence="2"/>
<reference evidence="7 8" key="1">
    <citation type="submission" date="2015-11" db="EMBL/GenBank/DDBJ databases">
        <authorList>
            <person name="Lin W."/>
        </authorList>
    </citation>
    <scope>NUCLEOTIDE SEQUENCE [LARGE SCALE GENOMIC DNA]</scope>
    <source>
        <strain evidence="7 8">HCH-1</strain>
    </source>
</reference>
<dbReference type="RefSeq" id="WP_085053787.1">
    <property type="nucleotide sequence ID" value="NZ_LNQR01000128.1"/>
</dbReference>
<accession>A0ABR5SEV7</accession>
<evidence type="ECO:0000256" key="5">
    <source>
        <dbReference type="ARBA" id="ARBA00023244"/>
    </source>
</evidence>
<dbReference type="PANTHER" id="PTHR35330:SF1">
    <property type="entry name" value="SIROHEME BIOSYNTHESIS PROTEIN MET8"/>
    <property type="match status" value="1"/>
</dbReference>
<keyword evidence="3 7" id="KW-0560">Oxidoreductase</keyword>
<keyword evidence="4" id="KW-0520">NAD</keyword>